<dbReference type="PANTHER" id="PTHR43190:SF3">
    <property type="entry name" value="N-ACETYL-D-GLUCOSAMINE KINASE"/>
    <property type="match status" value="1"/>
</dbReference>
<dbReference type="InterPro" id="IPR052519">
    <property type="entry name" value="Euk-type_GlcNAc_Kinase"/>
</dbReference>
<feature type="domain" description="ATPase BadF/BadG/BcrA/BcrD type" evidence="1">
    <location>
        <begin position="9"/>
        <end position="305"/>
    </location>
</feature>
<dbReference type="Gene3D" id="3.30.420.40">
    <property type="match status" value="2"/>
</dbReference>
<sequence length="334" mass="36935">MNINKKYYIGIDGGGTKTAGVIGNNYGEIVGYTMAESTNIQVKGLDSVKTTLMNMISILRKQAKIELNDINTIYLSLSGAGRELEKNLIIKSLEEYKLHRIKVIVENDAICALASGTYGESGIVLIAGTGSISYCYNKKTNELNRVGGWGYVLGDEGSGYDIGRQALVAIMKSYDGRGKSTQLTEALKKHLSLRHETDIIPYVYQNLEMRSNIASLAKVVFEVARSGDDVAIEIINNSIDSLIELVKGAFLSIDKKQYKPPIVLCGGLFSNLEFKDNVIIKLKKTYPSNEIIIPKFPPVIGAYVLSLIENNQNKFTRTIQQAVENSWNDINKLY</sequence>
<name>A0A028ZM43_STAHA</name>
<dbReference type="EMBL" id="KF006347">
    <property type="protein sequence ID" value="AHX99902.1"/>
    <property type="molecule type" value="Genomic_DNA"/>
</dbReference>
<dbReference type="PATRIC" id="fig|1283.206.peg.694"/>
<proteinExistence type="predicted"/>
<reference evidence="2" key="1">
    <citation type="submission" date="2013-03" db="EMBL/GenBank/DDBJ databases">
        <authorList>
            <person name="Borui P."/>
            <person name="Yunsong Y."/>
        </authorList>
    </citation>
    <scope>NUCLEOTIDE SEQUENCE</scope>
    <source>
        <strain evidence="2">SH32</strain>
    </source>
</reference>
<dbReference type="RefSeq" id="WP_011274522.1">
    <property type="nucleotide sequence ID" value="NZ_BKAY01000005.1"/>
</dbReference>
<accession>A0A028ZM43</accession>
<dbReference type="PANTHER" id="PTHR43190">
    <property type="entry name" value="N-ACETYL-D-GLUCOSAMINE KINASE"/>
    <property type="match status" value="1"/>
</dbReference>
<reference evidence="2" key="2">
    <citation type="journal article" date="2014" name="PLoS ONE">
        <title>Characterization of the staphylococcal cassette chromosome composite island of Staphylococcus haemolyticus SH32, a methicillin-resistant clinical isolate from China.</title>
        <authorList>
            <person name="Yu D."/>
            <person name="Pi B."/>
            <person name="Chen Y."/>
            <person name="Wang Y."/>
            <person name="Ruan Z."/>
            <person name="Otto M."/>
            <person name="Yu Y."/>
        </authorList>
    </citation>
    <scope>NUCLEOTIDE SEQUENCE</scope>
    <source>
        <strain evidence="2">SH32</strain>
    </source>
</reference>
<evidence type="ECO:0000313" key="2">
    <source>
        <dbReference type="EMBL" id="AHX99902.1"/>
    </source>
</evidence>
<gene>
    <name evidence="2" type="ORF">SHP0193</name>
</gene>
<protein>
    <recommendedName>
        <fullName evidence="1">ATPase BadF/BadG/BcrA/BcrD type domain-containing protein</fullName>
    </recommendedName>
</protein>
<evidence type="ECO:0000259" key="1">
    <source>
        <dbReference type="Pfam" id="PF01869"/>
    </source>
</evidence>
<dbReference type="SUPFAM" id="SSF53067">
    <property type="entry name" value="Actin-like ATPase domain"/>
    <property type="match status" value="2"/>
</dbReference>
<dbReference type="InterPro" id="IPR002731">
    <property type="entry name" value="ATPase_BadF"/>
</dbReference>
<dbReference type="CDD" id="cd24007">
    <property type="entry name" value="ASKHA_NBD_eukNAGK-like"/>
    <property type="match status" value="1"/>
</dbReference>
<dbReference type="Pfam" id="PF01869">
    <property type="entry name" value="BcrAD_BadFG"/>
    <property type="match status" value="1"/>
</dbReference>
<organism evidence="2">
    <name type="scientific">Staphylococcus haemolyticus</name>
    <dbReference type="NCBI Taxonomy" id="1283"/>
    <lineage>
        <taxon>Bacteria</taxon>
        <taxon>Bacillati</taxon>
        <taxon>Bacillota</taxon>
        <taxon>Bacilli</taxon>
        <taxon>Bacillales</taxon>
        <taxon>Staphylococcaceae</taxon>
        <taxon>Staphylococcus</taxon>
    </lineage>
</organism>
<dbReference type="AlphaFoldDB" id="A0A028ZM43"/>
<dbReference type="GeneID" id="93779631"/>
<dbReference type="InterPro" id="IPR043129">
    <property type="entry name" value="ATPase_NBD"/>
</dbReference>
<dbReference type="OMA" id="IETRYDM"/>